<dbReference type="InterPro" id="IPR003680">
    <property type="entry name" value="Flavodoxin_fold"/>
</dbReference>
<reference evidence="4 5" key="1">
    <citation type="submission" date="2019-11" db="EMBL/GenBank/DDBJ databases">
        <title>Complete genome sequence of Spiroplasma tabanidicola TAUS-1 (DSM 22603).</title>
        <authorList>
            <person name="Huang C.-T."/>
            <person name="Lin Y.-C."/>
            <person name="Kuo C.-H."/>
        </authorList>
    </citation>
    <scope>NUCLEOTIDE SEQUENCE [LARGE SCALE GENOMIC DNA]</scope>
    <source>
        <strain evidence="4 5">TAUS-1</strain>
    </source>
</reference>
<organism evidence="4 5">
    <name type="scientific">Spiroplasma tabanidicola</name>
    <dbReference type="NCBI Taxonomy" id="324079"/>
    <lineage>
        <taxon>Bacteria</taxon>
        <taxon>Bacillati</taxon>
        <taxon>Mycoplasmatota</taxon>
        <taxon>Mollicutes</taxon>
        <taxon>Entomoplasmatales</taxon>
        <taxon>Spiroplasmataceae</taxon>
        <taxon>Spiroplasma</taxon>
    </lineage>
</organism>
<dbReference type="KEGG" id="stab:STABA_v1c04470"/>
<protein>
    <submittedName>
        <fullName evidence="4">NAD(P)H dehydrogenase</fullName>
    </submittedName>
</protein>
<keyword evidence="2" id="KW-0560">Oxidoreductase</keyword>
<dbReference type="EMBL" id="CP046276">
    <property type="protein sequence ID" value="QGS51810.1"/>
    <property type="molecule type" value="Genomic_DNA"/>
</dbReference>
<feature type="domain" description="Flavodoxin-like fold" evidence="3">
    <location>
        <begin position="4"/>
        <end position="173"/>
    </location>
</feature>
<dbReference type="Gene3D" id="3.40.50.360">
    <property type="match status" value="1"/>
</dbReference>
<evidence type="ECO:0000313" key="5">
    <source>
        <dbReference type="Proteomes" id="UP000424468"/>
    </source>
</evidence>
<evidence type="ECO:0000313" key="4">
    <source>
        <dbReference type="EMBL" id="QGS51810.1"/>
    </source>
</evidence>
<dbReference type="RefSeq" id="WP_156006146.1">
    <property type="nucleotide sequence ID" value="NZ_CP046276.1"/>
</dbReference>
<sequence length="186" mass="21899">MKTIIYAHPDKNSFCNSILQKVIQKLNDKNYDYKIINLIEEKFNPVFSYEDHLVYKKKEVLKDDQVLKYQKILKESEELIFIFPIYWFQTPAIVKGFLDRVFTEDFAFGQSWLDNIKKVTFITTAALETKEEIANDFGNPIDVNLFGVLKYCGINNNFWLHFGGIGHGEKDKGFYDNILKEVYKKI</sequence>
<dbReference type="PANTHER" id="PTHR10204:SF34">
    <property type="entry name" value="NAD(P)H DEHYDROGENASE [QUINONE] 1 ISOFORM 1"/>
    <property type="match status" value="1"/>
</dbReference>
<dbReference type="InterPro" id="IPR051545">
    <property type="entry name" value="NAD(P)H_dehydrogenase_qn"/>
</dbReference>
<comment type="similarity">
    <text evidence="1">Belongs to the NAD(P)H dehydrogenase (quinone) family.</text>
</comment>
<evidence type="ECO:0000256" key="1">
    <source>
        <dbReference type="ARBA" id="ARBA00006252"/>
    </source>
</evidence>
<dbReference type="OrthoDB" id="9798454at2"/>
<dbReference type="SUPFAM" id="SSF52218">
    <property type="entry name" value="Flavoproteins"/>
    <property type="match status" value="1"/>
</dbReference>
<evidence type="ECO:0000259" key="3">
    <source>
        <dbReference type="Pfam" id="PF02525"/>
    </source>
</evidence>
<dbReference type="GO" id="GO:0005829">
    <property type="term" value="C:cytosol"/>
    <property type="evidence" value="ECO:0007669"/>
    <property type="project" value="TreeGrafter"/>
</dbReference>
<gene>
    <name evidence="4" type="ORF">STABA_v1c04470</name>
</gene>
<dbReference type="InterPro" id="IPR029039">
    <property type="entry name" value="Flavoprotein-like_sf"/>
</dbReference>
<dbReference type="Proteomes" id="UP000424468">
    <property type="component" value="Chromosome"/>
</dbReference>
<dbReference type="Pfam" id="PF02525">
    <property type="entry name" value="Flavodoxin_2"/>
    <property type="match status" value="1"/>
</dbReference>
<name>A0A6I6C6K5_9MOLU</name>
<dbReference type="GO" id="GO:0003955">
    <property type="term" value="F:NAD(P)H dehydrogenase (quinone) activity"/>
    <property type="evidence" value="ECO:0007669"/>
    <property type="project" value="TreeGrafter"/>
</dbReference>
<dbReference type="AlphaFoldDB" id="A0A6I6C6K5"/>
<keyword evidence="5" id="KW-1185">Reference proteome</keyword>
<accession>A0A6I6C6K5</accession>
<proteinExistence type="inferred from homology"/>
<dbReference type="PANTHER" id="PTHR10204">
    <property type="entry name" value="NAD P H OXIDOREDUCTASE-RELATED"/>
    <property type="match status" value="1"/>
</dbReference>
<evidence type="ECO:0000256" key="2">
    <source>
        <dbReference type="ARBA" id="ARBA00023002"/>
    </source>
</evidence>